<dbReference type="EnsemblMetazoa" id="tetur31g01720.1">
    <property type="protein sequence ID" value="tetur31g01720.1"/>
    <property type="gene ID" value="tetur31g01720"/>
</dbReference>
<name>T1L1G9_TETUR</name>
<evidence type="ECO:0000313" key="1">
    <source>
        <dbReference type="EnsemblMetazoa" id="tetur31g01720.1"/>
    </source>
</evidence>
<keyword evidence="2" id="KW-1185">Reference proteome</keyword>
<proteinExistence type="predicted"/>
<evidence type="ECO:0000313" key="2">
    <source>
        <dbReference type="Proteomes" id="UP000015104"/>
    </source>
</evidence>
<accession>T1L1G9</accession>
<dbReference type="HOGENOM" id="CLU_3427067_0_0_1"/>
<sequence length="21" mass="2443">MHLHADVNIVSSLDWFLKIFG</sequence>
<protein>
    <submittedName>
        <fullName evidence="1">Uncharacterized protein</fullName>
    </submittedName>
</protein>
<dbReference type="Proteomes" id="UP000015104">
    <property type="component" value="Unassembled WGS sequence"/>
</dbReference>
<reference evidence="2" key="1">
    <citation type="submission" date="2011-08" db="EMBL/GenBank/DDBJ databases">
        <authorList>
            <person name="Rombauts S."/>
        </authorList>
    </citation>
    <scope>NUCLEOTIDE SEQUENCE</scope>
    <source>
        <strain evidence="2">London</strain>
    </source>
</reference>
<dbReference type="EMBL" id="CAEY01000898">
    <property type="status" value="NOT_ANNOTATED_CDS"/>
    <property type="molecule type" value="Genomic_DNA"/>
</dbReference>
<dbReference type="AlphaFoldDB" id="T1L1G9"/>
<organism evidence="1 2">
    <name type="scientific">Tetranychus urticae</name>
    <name type="common">Two-spotted spider mite</name>
    <dbReference type="NCBI Taxonomy" id="32264"/>
    <lineage>
        <taxon>Eukaryota</taxon>
        <taxon>Metazoa</taxon>
        <taxon>Ecdysozoa</taxon>
        <taxon>Arthropoda</taxon>
        <taxon>Chelicerata</taxon>
        <taxon>Arachnida</taxon>
        <taxon>Acari</taxon>
        <taxon>Acariformes</taxon>
        <taxon>Trombidiformes</taxon>
        <taxon>Prostigmata</taxon>
        <taxon>Eleutherengona</taxon>
        <taxon>Raphignathae</taxon>
        <taxon>Tetranychoidea</taxon>
        <taxon>Tetranychidae</taxon>
        <taxon>Tetranychus</taxon>
    </lineage>
</organism>
<reference evidence="1" key="2">
    <citation type="submission" date="2015-06" db="UniProtKB">
        <authorList>
            <consortium name="EnsemblMetazoa"/>
        </authorList>
    </citation>
    <scope>IDENTIFICATION</scope>
</reference>